<dbReference type="PANTHER" id="PTHR19297:SF181">
    <property type="entry name" value="PROTEIN XYLOSYLTRANSFERASE"/>
    <property type="match status" value="1"/>
</dbReference>
<evidence type="ECO:0000256" key="9">
    <source>
        <dbReference type="ARBA" id="ARBA00023180"/>
    </source>
</evidence>
<evidence type="ECO:0000256" key="2">
    <source>
        <dbReference type="ARBA" id="ARBA00004922"/>
    </source>
</evidence>
<comment type="subcellular location">
    <subcellularLocation>
        <location evidence="1">Membrane</location>
        <topology evidence="1">Single-pass type II membrane protein</topology>
    </subcellularLocation>
</comment>
<protein>
    <recommendedName>
        <fullName evidence="14">Beta-1,3-galactosyl-O-glycosyl-glycoprotein beta-1,6-N-acetylglucosaminyltransferase</fullName>
    </recommendedName>
</protein>
<evidence type="ECO:0000256" key="5">
    <source>
        <dbReference type="ARBA" id="ARBA00022692"/>
    </source>
</evidence>
<evidence type="ECO:0000313" key="13">
    <source>
        <dbReference type="Proteomes" id="UP000887568"/>
    </source>
</evidence>
<dbReference type="OMA" id="VRAICIY"/>
<dbReference type="GO" id="GO:0016020">
    <property type="term" value="C:membrane"/>
    <property type="evidence" value="ECO:0007669"/>
    <property type="project" value="UniProtKB-SubCell"/>
</dbReference>
<keyword evidence="11" id="KW-0732">Signal</keyword>
<keyword evidence="9" id="KW-0325">Glycoprotein</keyword>
<keyword evidence="8" id="KW-0472">Membrane</keyword>
<dbReference type="Proteomes" id="UP000887568">
    <property type="component" value="Unplaced"/>
</dbReference>
<dbReference type="GO" id="GO:0008375">
    <property type="term" value="F:acetylglucosaminyltransferase activity"/>
    <property type="evidence" value="ECO:0007669"/>
    <property type="project" value="TreeGrafter"/>
</dbReference>
<reference evidence="12" key="1">
    <citation type="submission" date="2022-11" db="UniProtKB">
        <authorList>
            <consortium name="EnsemblMetazoa"/>
        </authorList>
    </citation>
    <scope>IDENTIFICATION</scope>
</reference>
<evidence type="ECO:0000256" key="10">
    <source>
        <dbReference type="ARBA" id="ARBA00038150"/>
    </source>
</evidence>
<evidence type="ECO:0000256" key="7">
    <source>
        <dbReference type="ARBA" id="ARBA00022989"/>
    </source>
</evidence>
<name>A0A914BT66_PATMI</name>
<organism evidence="12 13">
    <name type="scientific">Patiria miniata</name>
    <name type="common">Bat star</name>
    <name type="synonym">Asterina miniata</name>
    <dbReference type="NCBI Taxonomy" id="46514"/>
    <lineage>
        <taxon>Eukaryota</taxon>
        <taxon>Metazoa</taxon>
        <taxon>Echinodermata</taxon>
        <taxon>Eleutherozoa</taxon>
        <taxon>Asterozoa</taxon>
        <taxon>Asteroidea</taxon>
        <taxon>Valvatacea</taxon>
        <taxon>Valvatida</taxon>
        <taxon>Asterinidae</taxon>
        <taxon>Patiria</taxon>
    </lineage>
</organism>
<dbReference type="Pfam" id="PF02485">
    <property type="entry name" value="Branch"/>
    <property type="match status" value="1"/>
</dbReference>
<dbReference type="AlphaFoldDB" id="A0A914BT66"/>
<keyword evidence="6" id="KW-0735">Signal-anchor</keyword>
<evidence type="ECO:0000256" key="6">
    <source>
        <dbReference type="ARBA" id="ARBA00022968"/>
    </source>
</evidence>
<feature type="signal peptide" evidence="11">
    <location>
        <begin position="1"/>
        <end position="27"/>
    </location>
</feature>
<evidence type="ECO:0000256" key="4">
    <source>
        <dbReference type="ARBA" id="ARBA00022679"/>
    </source>
</evidence>
<keyword evidence="5" id="KW-0812">Transmembrane</keyword>
<evidence type="ECO:0000313" key="12">
    <source>
        <dbReference type="EnsemblMetazoa" id="XP_038079389.1"/>
    </source>
</evidence>
<keyword evidence="4" id="KW-0808">Transferase</keyword>
<keyword evidence="3" id="KW-0328">Glycosyltransferase</keyword>
<evidence type="ECO:0000256" key="1">
    <source>
        <dbReference type="ARBA" id="ARBA00004606"/>
    </source>
</evidence>
<evidence type="ECO:0000256" key="11">
    <source>
        <dbReference type="SAM" id="SignalP"/>
    </source>
</evidence>
<dbReference type="PANTHER" id="PTHR19297">
    <property type="entry name" value="GLYCOSYLTRANSFERASE 14 FAMILY MEMBER"/>
    <property type="match status" value="1"/>
</dbReference>
<comment type="pathway">
    <text evidence="2">Protein modification; protein glycosylation.</text>
</comment>
<keyword evidence="13" id="KW-1185">Reference proteome</keyword>
<comment type="similarity">
    <text evidence="10">Belongs to the glycosyltransferase 14 family.</text>
</comment>
<dbReference type="InterPro" id="IPR003406">
    <property type="entry name" value="Glyco_trans_14"/>
</dbReference>
<dbReference type="OrthoDB" id="2019572at2759"/>
<evidence type="ECO:0000256" key="8">
    <source>
        <dbReference type="ARBA" id="ARBA00023136"/>
    </source>
</evidence>
<dbReference type="EnsemblMetazoa" id="XM_038223461.1">
    <property type="protein sequence ID" value="XP_038079389.1"/>
    <property type="gene ID" value="LOC119746491"/>
</dbReference>
<proteinExistence type="inferred from homology"/>
<dbReference type="RefSeq" id="XP_038079389.1">
    <property type="nucleotide sequence ID" value="XM_038223461.1"/>
</dbReference>
<keyword evidence="7" id="KW-1133">Transmembrane helix</keyword>
<feature type="chain" id="PRO_5037288196" description="Beta-1,3-galactosyl-O-glycosyl-glycoprotein beta-1,6-N-acetylglucosaminyltransferase" evidence="11">
    <location>
        <begin position="28"/>
        <end position="466"/>
    </location>
</feature>
<sequence>MKCVFARRKPSGFVMLALLLAIYLAYNQTGDLTNHAVTRAPTYRNSTDSFRVEEVILTRAIQNRSVIRSLYYAPVGQRPTNQKYHRHWDVNCSGLFAGNGTVIKNVSEEIRQERQKESLMPSDSTVVTWTDECALFTRQRGYPTIPNSEEEASFPLAYIIVIHKGSAQVERLLRAIYQPQNIYCLHPDSKSSKEFHQAMDGLANCFANVFIASKLEDVQYPGLTLLLSNINCMRDLTEQPASGYQWRYVMNLCGQDFPLKTNLEIVRQLKAYNGHNGIRSIVPNNLEKRNRTQFQFIVRNGTVIKTESRMSPAPHQLKVYTGSSYYAVKRDFVNYILRDSVATDLLHWTRNTKMPDETYWATLQRAPGVPGGVPQAPELIRPLNIRYVNWYSSRPHTCRGTFVREVCILTIGDLHYVRKQPHLFANKFYYQDDPVTLQCLETVLDFRVRHPEESTKLPGFPVQYPD</sequence>
<accession>A0A914BT66</accession>
<evidence type="ECO:0008006" key="14">
    <source>
        <dbReference type="Google" id="ProtNLM"/>
    </source>
</evidence>
<evidence type="ECO:0000256" key="3">
    <source>
        <dbReference type="ARBA" id="ARBA00022676"/>
    </source>
</evidence>
<dbReference type="GeneID" id="119746491"/>